<evidence type="ECO:0000313" key="2">
    <source>
        <dbReference type="Proteomes" id="UP000034665"/>
    </source>
</evidence>
<name>A0A0G0QPM0_9BACT</name>
<evidence type="ECO:0008006" key="3">
    <source>
        <dbReference type="Google" id="ProtNLM"/>
    </source>
</evidence>
<protein>
    <recommendedName>
        <fullName evidence="3">Response regulatory domain-containing protein</fullName>
    </recommendedName>
</protein>
<sequence length="116" mass="13401">MRRLHILLITNLECETEIAQHLLKAMGHDLDEVYDAIWAIEKISHKTFDAIIVAEFSVEEAELIVCDIRMQTQQNMYSIILNKEAQHKEHNDYADEVIPLTRPALRDALARKFSGV</sequence>
<reference evidence="1 2" key="1">
    <citation type="journal article" date="2015" name="Nature">
        <title>rRNA introns, odd ribosomes, and small enigmatic genomes across a large radiation of phyla.</title>
        <authorList>
            <person name="Brown C.T."/>
            <person name="Hug L.A."/>
            <person name="Thomas B.C."/>
            <person name="Sharon I."/>
            <person name="Castelle C.J."/>
            <person name="Singh A."/>
            <person name="Wilkins M.J."/>
            <person name="Williams K.H."/>
            <person name="Banfield J.F."/>
        </authorList>
    </citation>
    <scope>NUCLEOTIDE SEQUENCE [LARGE SCALE GENOMIC DNA]</scope>
</reference>
<evidence type="ECO:0000313" key="1">
    <source>
        <dbReference type="EMBL" id="KKR12350.1"/>
    </source>
</evidence>
<dbReference type="STRING" id="1619013.UT41_C0002G0124"/>
<gene>
    <name evidence="1" type="ORF">UT41_C0002G0124</name>
</gene>
<proteinExistence type="predicted"/>
<organism evidence="1 2">
    <name type="scientific">Candidatus Wolfebacteria bacterium GW2011_GWC2_39_22</name>
    <dbReference type="NCBI Taxonomy" id="1619013"/>
    <lineage>
        <taxon>Bacteria</taxon>
        <taxon>Candidatus Wolfeibacteriota</taxon>
    </lineage>
</organism>
<accession>A0A0G0QPM0</accession>
<dbReference type="Proteomes" id="UP000034665">
    <property type="component" value="Unassembled WGS sequence"/>
</dbReference>
<dbReference type="AlphaFoldDB" id="A0A0G0QPM0"/>
<comment type="caution">
    <text evidence="1">The sequence shown here is derived from an EMBL/GenBank/DDBJ whole genome shotgun (WGS) entry which is preliminary data.</text>
</comment>
<dbReference type="EMBL" id="LBWR01000002">
    <property type="protein sequence ID" value="KKR12350.1"/>
    <property type="molecule type" value="Genomic_DNA"/>
</dbReference>